<proteinExistence type="predicted"/>
<keyword evidence="2" id="KW-1185">Reference proteome</keyword>
<dbReference type="STRING" id="886293.Sinac_2411"/>
<protein>
    <submittedName>
        <fullName evidence="1">Type VI secretion protein, VC_A0107 family</fullName>
    </submittedName>
</protein>
<dbReference type="NCBIfam" id="TIGR03358">
    <property type="entry name" value="VI_chp_5"/>
    <property type="match status" value="1"/>
</dbReference>
<dbReference type="eggNOG" id="COG3516">
    <property type="taxonomic scope" value="Bacteria"/>
</dbReference>
<dbReference type="AlphaFoldDB" id="L0DBV3"/>
<dbReference type="Pfam" id="PF05591">
    <property type="entry name" value="T6SS_VipA"/>
    <property type="match status" value="1"/>
</dbReference>
<name>L0DBV3_SINAD</name>
<dbReference type="Proteomes" id="UP000010798">
    <property type="component" value="Chromosome"/>
</dbReference>
<dbReference type="OrthoDB" id="9789942at2"/>
<dbReference type="InterPro" id="IPR008312">
    <property type="entry name" value="T6SS_TssB1"/>
</dbReference>
<dbReference type="HOGENOM" id="CLU_111033_0_0_0"/>
<sequence>MPSFESTQHKLDRVRRPRVHLTYDVEVGGAIQVKELPFVMGVLADLSGKPIEALPKMKDRKFVEIDRDNFNKVLNAIKPRLAFQVDNTLQNDNSKFNVELKFGHMNDFEPEQVVRQIEPLRKLLEARDRLSDLVTKMDGNDTLEQLLQDVVNNTDSLKKLSSETGRAESKSEES</sequence>
<dbReference type="KEGG" id="saci:Sinac_2411"/>
<organism evidence="1 2">
    <name type="scientific">Singulisphaera acidiphila (strain ATCC BAA-1392 / DSM 18658 / VKM B-2454 / MOB10)</name>
    <dbReference type="NCBI Taxonomy" id="886293"/>
    <lineage>
        <taxon>Bacteria</taxon>
        <taxon>Pseudomonadati</taxon>
        <taxon>Planctomycetota</taxon>
        <taxon>Planctomycetia</taxon>
        <taxon>Isosphaerales</taxon>
        <taxon>Isosphaeraceae</taxon>
        <taxon>Singulisphaera</taxon>
    </lineage>
</organism>
<gene>
    <name evidence="1" type="ordered locus">Sinac_2411</name>
</gene>
<reference evidence="1 2" key="1">
    <citation type="submission" date="2012-02" db="EMBL/GenBank/DDBJ databases">
        <title>Complete sequence of chromosome of Singulisphaera acidiphila DSM 18658.</title>
        <authorList>
            <consortium name="US DOE Joint Genome Institute (JGI-PGF)"/>
            <person name="Lucas S."/>
            <person name="Copeland A."/>
            <person name="Lapidus A."/>
            <person name="Glavina del Rio T."/>
            <person name="Dalin E."/>
            <person name="Tice H."/>
            <person name="Bruce D."/>
            <person name="Goodwin L."/>
            <person name="Pitluck S."/>
            <person name="Peters L."/>
            <person name="Ovchinnikova G."/>
            <person name="Chertkov O."/>
            <person name="Kyrpides N."/>
            <person name="Mavromatis K."/>
            <person name="Ivanova N."/>
            <person name="Brettin T."/>
            <person name="Detter J.C."/>
            <person name="Han C."/>
            <person name="Larimer F."/>
            <person name="Land M."/>
            <person name="Hauser L."/>
            <person name="Markowitz V."/>
            <person name="Cheng J.-F."/>
            <person name="Hugenholtz P."/>
            <person name="Woyke T."/>
            <person name="Wu D."/>
            <person name="Tindall B."/>
            <person name="Pomrenke H."/>
            <person name="Brambilla E."/>
            <person name="Klenk H.-P."/>
            <person name="Eisen J.A."/>
        </authorList>
    </citation>
    <scope>NUCLEOTIDE SEQUENCE [LARGE SCALE GENOMIC DNA]</scope>
    <source>
        <strain evidence="2">ATCC BAA-1392 / DSM 18658 / VKM B-2454 / MOB10</strain>
    </source>
</reference>
<dbReference type="EMBL" id="CP003364">
    <property type="protein sequence ID" value="AGA26722.1"/>
    <property type="molecule type" value="Genomic_DNA"/>
</dbReference>
<dbReference type="PANTHER" id="PTHR35850">
    <property type="entry name" value="CYTOPLASMIC PROTEIN-RELATED"/>
    <property type="match status" value="1"/>
</dbReference>
<dbReference type="RefSeq" id="WP_015245875.1">
    <property type="nucleotide sequence ID" value="NC_019892.1"/>
</dbReference>
<evidence type="ECO:0000313" key="2">
    <source>
        <dbReference type="Proteomes" id="UP000010798"/>
    </source>
</evidence>
<dbReference type="PANTHER" id="PTHR35850:SF1">
    <property type="entry name" value="TYPE VI SECRETION SYSTEM SHEATH PROTEIN TSSB1"/>
    <property type="match status" value="1"/>
</dbReference>
<evidence type="ECO:0000313" key="1">
    <source>
        <dbReference type="EMBL" id="AGA26722.1"/>
    </source>
</evidence>
<accession>L0DBV3</accession>
<dbReference type="PIRSF" id="PIRSF028301">
    <property type="entry name" value="UCP028301"/>
    <property type="match status" value="1"/>
</dbReference>